<reference evidence="9 10" key="1">
    <citation type="submission" date="2019-05" db="EMBL/GenBank/DDBJ databases">
        <title>Mumia sp. nov., isolated from the intestinal contents of plateau pika (Ochotona curzoniae) in the Qinghai-Tibet plateau of China.</title>
        <authorList>
            <person name="Tian Z."/>
        </authorList>
    </citation>
    <scope>NUCLEOTIDE SEQUENCE [LARGE SCALE GENOMIC DNA]</scope>
    <source>
        <strain evidence="10">527</strain>
        <strain evidence="9">Z527</strain>
    </source>
</reference>
<dbReference type="Proteomes" id="UP000306740">
    <property type="component" value="Unassembled WGS sequence"/>
</dbReference>
<dbReference type="InterPro" id="IPR005290">
    <property type="entry name" value="Ribosomal_uS15_bac-type"/>
</dbReference>
<gene>
    <name evidence="4 9" type="primary">rpsO</name>
    <name evidence="9" type="ORF">FHE65_33825</name>
    <name evidence="8" type="ORF">FHE65_35510</name>
</gene>
<evidence type="ECO:0000256" key="7">
    <source>
        <dbReference type="SAM" id="MobiDB-lite"/>
    </source>
</evidence>
<comment type="subunit">
    <text evidence="3 4">Part of the 30S ribosomal subunit. Forms a bridge to the 50S subunit in the 70S ribosome, contacting the 23S rRNA.</text>
</comment>
<dbReference type="PANTHER" id="PTHR23321:SF26">
    <property type="entry name" value="SMALL RIBOSOMAL SUBUNIT PROTEIN US15M"/>
    <property type="match status" value="1"/>
</dbReference>
<accession>A0A5C4M598</accession>
<dbReference type="Gene3D" id="1.10.287.10">
    <property type="entry name" value="S15/NS1, RNA-binding"/>
    <property type="match status" value="1"/>
</dbReference>
<evidence type="ECO:0000256" key="3">
    <source>
        <dbReference type="ARBA" id="ARBA00064542"/>
    </source>
</evidence>
<name>A0A5C4M598_9ACTN</name>
<dbReference type="EMBL" id="VDFR01000234">
    <property type="protein sequence ID" value="TNC28404.1"/>
    <property type="molecule type" value="Genomic_DNA"/>
</dbReference>
<comment type="function">
    <text evidence="4">Forms an intersubunit bridge (bridge B4) with the 23S rRNA of the 50S subunit in the ribosome.</text>
</comment>
<evidence type="ECO:0000313" key="10">
    <source>
        <dbReference type="Proteomes" id="UP000306740"/>
    </source>
</evidence>
<dbReference type="EMBL" id="VDFR01000265">
    <property type="protein sequence ID" value="TNC23679.1"/>
    <property type="molecule type" value="Genomic_DNA"/>
</dbReference>
<evidence type="ECO:0000256" key="6">
    <source>
        <dbReference type="RuleBase" id="RU004524"/>
    </source>
</evidence>
<dbReference type="FunFam" id="1.10.287.10:FF:000002">
    <property type="entry name" value="30S ribosomal protein S15"/>
    <property type="match status" value="1"/>
</dbReference>
<evidence type="ECO:0000313" key="9">
    <source>
        <dbReference type="EMBL" id="TNC28404.1"/>
    </source>
</evidence>
<dbReference type="CDD" id="cd00353">
    <property type="entry name" value="Ribosomal_S15p_S13e"/>
    <property type="match status" value="1"/>
</dbReference>
<dbReference type="InterPro" id="IPR000589">
    <property type="entry name" value="Ribosomal_uS15"/>
</dbReference>
<evidence type="ECO:0000256" key="2">
    <source>
        <dbReference type="ARBA" id="ARBA00023274"/>
    </source>
</evidence>
<dbReference type="Pfam" id="PF00312">
    <property type="entry name" value="Ribosomal_S15"/>
    <property type="match status" value="1"/>
</dbReference>
<dbReference type="AlphaFoldDB" id="A0A5C4M598"/>
<dbReference type="OrthoDB" id="9799262at2"/>
<comment type="function">
    <text evidence="4 6">One of the primary rRNA binding proteins, it binds directly to 16S rRNA where it helps nucleate assembly of the platform of the 30S subunit by binding and bridging several RNA helices of the 16S rRNA.</text>
</comment>
<comment type="caution">
    <text evidence="9">The sequence shown here is derived from an EMBL/GenBank/DDBJ whole genome shotgun (WGS) entry which is preliminary data.</text>
</comment>
<keyword evidence="1 4" id="KW-0689">Ribosomal protein</keyword>
<dbReference type="HAMAP" id="MF_01343_B">
    <property type="entry name" value="Ribosomal_uS15_B"/>
    <property type="match status" value="1"/>
</dbReference>
<dbReference type="GO" id="GO:0022627">
    <property type="term" value="C:cytosolic small ribosomal subunit"/>
    <property type="evidence" value="ECO:0007669"/>
    <property type="project" value="TreeGrafter"/>
</dbReference>
<evidence type="ECO:0000313" key="8">
    <source>
        <dbReference type="EMBL" id="TNC23679.1"/>
    </source>
</evidence>
<proteinExistence type="inferred from homology"/>
<evidence type="ECO:0000256" key="4">
    <source>
        <dbReference type="HAMAP-Rule" id="MF_01343"/>
    </source>
</evidence>
<dbReference type="InterPro" id="IPR009068">
    <property type="entry name" value="uS15_NS1_RNA-bd_sf"/>
</dbReference>
<dbReference type="GO" id="GO:0006412">
    <property type="term" value="P:translation"/>
    <property type="evidence" value="ECO:0007669"/>
    <property type="project" value="UniProtKB-UniRule"/>
</dbReference>
<dbReference type="NCBIfam" id="TIGR00952">
    <property type="entry name" value="S15_bact"/>
    <property type="match status" value="1"/>
</dbReference>
<organism evidence="9 10">
    <name type="scientific">Mumia zhuanghuii</name>
    <dbReference type="NCBI Taxonomy" id="2585211"/>
    <lineage>
        <taxon>Bacteria</taxon>
        <taxon>Bacillati</taxon>
        <taxon>Actinomycetota</taxon>
        <taxon>Actinomycetes</taxon>
        <taxon>Propionibacteriales</taxon>
        <taxon>Nocardioidaceae</taxon>
        <taxon>Mumia</taxon>
    </lineage>
</organism>
<dbReference type="SUPFAM" id="SSF47060">
    <property type="entry name" value="S15/NS1 RNA-binding domain"/>
    <property type="match status" value="1"/>
</dbReference>
<dbReference type="PROSITE" id="PS00362">
    <property type="entry name" value="RIBOSOMAL_S15"/>
    <property type="match status" value="1"/>
</dbReference>
<dbReference type="Gene3D" id="6.10.250.3130">
    <property type="match status" value="1"/>
</dbReference>
<keyword evidence="4 6" id="KW-0699">rRNA-binding</keyword>
<protein>
    <recommendedName>
        <fullName evidence="4">Small ribosomal subunit protein uS15</fullName>
    </recommendedName>
</protein>
<keyword evidence="4 6" id="KW-0694">RNA-binding</keyword>
<dbReference type="SMART" id="SM01387">
    <property type="entry name" value="Ribosomal_S15"/>
    <property type="match status" value="1"/>
</dbReference>
<keyword evidence="2 4" id="KW-0687">Ribonucleoprotein</keyword>
<dbReference type="GO" id="GO:0003735">
    <property type="term" value="F:structural constituent of ribosome"/>
    <property type="evidence" value="ECO:0007669"/>
    <property type="project" value="InterPro"/>
</dbReference>
<dbReference type="PANTHER" id="PTHR23321">
    <property type="entry name" value="RIBOSOMAL PROTEIN S15, BACTERIAL AND ORGANELLAR"/>
    <property type="match status" value="1"/>
</dbReference>
<sequence length="125" mass="14422">MPSERPRIQSARVNQPRRAVQRPEGDRVSATKTYTPAEIKDVDRKDIIAEFATTEGDTGSPEVQVALLTARIAHLTEHLKTHKHDHHSRRGLLLMVGQRRRLLNYLQKNDIARYRGLIERLGLRR</sequence>
<evidence type="ECO:0000256" key="1">
    <source>
        <dbReference type="ARBA" id="ARBA00022980"/>
    </source>
</evidence>
<dbReference type="GO" id="GO:0019843">
    <property type="term" value="F:rRNA binding"/>
    <property type="evidence" value="ECO:0007669"/>
    <property type="project" value="UniProtKB-UniRule"/>
</dbReference>
<comment type="similarity">
    <text evidence="4 5">Belongs to the universal ribosomal protein uS15 family.</text>
</comment>
<evidence type="ECO:0000256" key="5">
    <source>
        <dbReference type="RuleBase" id="RU003919"/>
    </source>
</evidence>
<feature type="region of interest" description="Disordered" evidence="7">
    <location>
        <begin position="1"/>
        <end position="32"/>
    </location>
</feature>